<evidence type="ECO:0000256" key="9">
    <source>
        <dbReference type="ARBA" id="ARBA00022840"/>
    </source>
</evidence>
<evidence type="ECO:0000259" key="15">
    <source>
        <dbReference type="PROSITE" id="PS50893"/>
    </source>
</evidence>
<dbReference type="SUPFAM" id="SSF90123">
    <property type="entry name" value="ABC transporter transmembrane region"/>
    <property type="match status" value="2"/>
</dbReference>
<evidence type="ECO:0000313" key="17">
    <source>
        <dbReference type="EMBL" id="CCH40876.1"/>
    </source>
</evidence>
<evidence type="ECO:0000256" key="3">
    <source>
        <dbReference type="ARBA" id="ARBA00022448"/>
    </source>
</evidence>
<accession>K0KDA0</accession>
<dbReference type="GO" id="GO:0000329">
    <property type="term" value="C:fungal-type vacuole membrane"/>
    <property type="evidence" value="ECO:0007669"/>
    <property type="project" value="UniProtKB-ARBA"/>
</dbReference>
<dbReference type="Proteomes" id="UP000009328">
    <property type="component" value="Unassembled WGS sequence"/>
</dbReference>
<dbReference type="PANTHER" id="PTHR24223">
    <property type="entry name" value="ATP-BINDING CASSETTE SUB-FAMILY C"/>
    <property type="match status" value="1"/>
</dbReference>
<keyword evidence="4" id="KW-0597">Phosphoprotein</keyword>
<dbReference type="PROSITE" id="PS50929">
    <property type="entry name" value="ABC_TM1F"/>
    <property type="match status" value="2"/>
</dbReference>
<evidence type="ECO:0000256" key="10">
    <source>
        <dbReference type="ARBA" id="ARBA00022967"/>
    </source>
</evidence>
<keyword evidence="11 14" id="KW-1133">Transmembrane helix</keyword>
<dbReference type="InterPro" id="IPR003593">
    <property type="entry name" value="AAA+_ATPase"/>
</dbReference>
<dbReference type="InterPro" id="IPR003439">
    <property type="entry name" value="ABC_transporter-like_ATP-bd"/>
</dbReference>
<dbReference type="FunFam" id="3.40.50.300:FF:000565">
    <property type="entry name" value="ABC bile acid transporter"/>
    <property type="match status" value="1"/>
</dbReference>
<keyword evidence="12 14" id="KW-0472">Membrane</keyword>
<dbReference type="InterPro" id="IPR036640">
    <property type="entry name" value="ABC1_TM_sf"/>
</dbReference>
<comment type="caution">
    <text evidence="17">The sequence shown here is derived from an EMBL/GenBank/DDBJ whole genome shotgun (WGS) entry which is preliminary data.</text>
</comment>
<keyword evidence="9" id="KW-0067">ATP-binding</keyword>
<dbReference type="InterPro" id="IPR011527">
    <property type="entry name" value="ABC1_TM_dom"/>
</dbReference>
<evidence type="ECO:0000256" key="6">
    <source>
        <dbReference type="ARBA" id="ARBA00022692"/>
    </source>
</evidence>
<feature type="transmembrane region" description="Helical" evidence="14">
    <location>
        <begin position="1073"/>
        <end position="1101"/>
    </location>
</feature>
<feature type="domain" description="ABC transmembrane type-1" evidence="16">
    <location>
        <begin position="319"/>
        <end position="598"/>
    </location>
</feature>
<feature type="transmembrane region" description="Helical" evidence="14">
    <location>
        <begin position="197"/>
        <end position="218"/>
    </location>
</feature>
<organism evidence="17 18">
    <name type="scientific">Wickerhamomyces ciferrii (strain ATCC 14091 / BCRC 22168 / CBS 111 / JCM 3599 / NBRC 0793 / NRRL Y-1031 F-60-10)</name>
    <name type="common">Yeast</name>
    <name type="synonym">Pichia ciferrii</name>
    <dbReference type="NCBI Taxonomy" id="1206466"/>
    <lineage>
        <taxon>Eukaryota</taxon>
        <taxon>Fungi</taxon>
        <taxon>Dikarya</taxon>
        <taxon>Ascomycota</taxon>
        <taxon>Saccharomycotina</taxon>
        <taxon>Saccharomycetes</taxon>
        <taxon>Phaffomycetales</taxon>
        <taxon>Wickerhamomycetaceae</taxon>
        <taxon>Wickerhamomyces</taxon>
    </lineage>
</organism>
<dbReference type="Gene3D" id="3.40.50.300">
    <property type="entry name" value="P-loop containing nucleotide triphosphate hydrolases"/>
    <property type="match status" value="2"/>
</dbReference>
<keyword evidence="18" id="KW-1185">Reference proteome</keyword>
<feature type="transmembrane region" description="Helical" evidence="14">
    <location>
        <begin position="571"/>
        <end position="597"/>
    </location>
</feature>
<evidence type="ECO:0000256" key="13">
    <source>
        <dbReference type="ARBA" id="ARBA00053425"/>
    </source>
</evidence>
<dbReference type="Pfam" id="PF00664">
    <property type="entry name" value="ABC_membrane"/>
    <property type="match status" value="2"/>
</dbReference>
<feature type="transmembrane region" description="Helical" evidence="14">
    <location>
        <begin position="987"/>
        <end position="1012"/>
    </location>
</feature>
<dbReference type="FunFam" id="1.20.1560.10:FF:000020">
    <property type="entry name" value="ABC metal ion transporter"/>
    <property type="match status" value="1"/>
</dbReference>
<dbReference type="FunCoup" id="K0KDA0">
    <property type="interactions" value="310"/>
</dbReference>
<feature type="transmembrane region" description="Helical" evidence="14">
    <location>
        <begin position="538"/>
        <end position="559"/>
    </location>
</feature>
<dbReference type="GO" id="GO:0042592">
    <property type="term" value="P:homeostatic process"/>
    <property type="evidence" value="ECO:0007669"/>
    <property type="project" value="UniProtKB-ARBA"/>
</dbReference>
<reference evidence="17 18" key="1">
    <citation type="journal article" date="2012" name="Eukaryot. Cell">
        <title>Draft genome sequence of Wickerhamomyces ciferrii NRRL Y-1031 F-60-10.</title>
        <authorList>
            <person name="Schneider J."/>
            <person name="Andrea H."/>
            <person name="Blom J."/>
            <person name="Jaenicke S."/>
            <person name="Ruckert C."/>
            <person name="Schorsch C."/>
            <person name="Szczepanowski R."/>
            <person name="Farwick M."/>
            <person name="Goesmann A."/>
            <person name="Puhler A."/>
            <person name="Schaffer S."/>
            <person name="Tauch A."/>
            <person name="Kohler T."/>
            <person name="Brinkrolf K."/>
        </authorList>
    </citation>
    <scope>NUCLEOTIDE SEQUENCE [LARGE SCALE GENOMIC DNA]</scope>
    <source>
        <strain evidence="18">ATCC 14091 / BCRC 22168 / CBS 111 / JCM 3599 / NBRC 0793 / NRRL Y-1031 F-60-10</strain>
    </source>
</reference>
<dbReference type="PROSITE" id="PS50893">
    <property type="entry name" value="ABC_TRANSPORTER_2"/>
    <property type="match status" value="2"/>
</dbReference>
<dbReference type="PANTHER" id="PTHR24223:SF443">
    <property type="entry name" value="MULTIDRUG-RESISTANCE LIKE PROTEIN 1, ISOFORM I"/>
    <property type="match status" value="1"/>
</dbReference>
<evidence type="ECO:0000256" key="4">
    <source>
        <dbReference type="ARBA" id="ARBA00022553"/>
    </source>
</evidence>
<evidence type="ECO:0000256" key="7">
    <source>
        <dbReference type="ARBA" id="ARBA00022737"/>
    </source>
</evidence>
<dbReference type="CDD" id="cd03244">
    <property type="entry name" value="ABCC_MRP_domain2"/>
    <property type="match status" value="1"/>
</dbReference>
<keyword evidence="8" id="KW-0547">Nucleotide-binding</keyword>
<comment type="subcellular location">
    <subcellularLocation>
        <location evidence="1">Vacuole membrane</location>
        <topology evidence="1">Multi-pass membrane protein</topology>
    </subcellularLocation>
</comment>
<dbReference type="GO" id="GO:0005524">
    <property type="term" value="F:ATP binding"/>
    <property type="evidence" value="ECO:0007669"/>
    <property type="project" value="UniProtKB-KW"/>
</dbReference>
<feature type="transmembrane region" description="Helical" evidence="14">
    <location>
        <begin position="945"/>
        <end position="967"/>
    </location>
</feature>
<dbReference type="PROSITE" id="PS00211">
    <property type="entry name" value="ABC_TRANSPORTER_1"/>
    <property type="match status" value="2"/>
</dbReference>
<evidence type="ECO:0000256" key="12">
    <source>
        <dbReference type="ARBA" id="ARBA00023136"/>
    </source>
</evidence>
<dbReference type="GO" id="GO:0042144">
    <property type="term" value="P:vacuole fusion, non-autophagic"/>
    <property type="evidence" value="ECO:0007669"/>
    <property type="project" value="UniProtKB-ARBA"/>
</dbReference>
<dbReference type="FunFam" id="3.40.50.300:FF:000450">
    <property type="entry name" value="ABC transporter C family member 2"/>
    <property type="match status" value="1"/>
</dbReference>
<name>K0KDA0_WICCF</name>
<dbReference type="CDD" id="cd03250">
    <property type="entry name" value="ABCC_MRP_domain1"/>
    <property type="match status" value="1"/>
</dbReference>
<dbReference type="Pfam" id="PF24357">
    <property type="entry name" value="TMD0_ABC"/>
    <property type="match status" value="1"/>
</dbReference>
<evidence type="ECO:0000256" key="2">
    <source>
        <dbReference type="ARBA" id="ARBA00009726"/>
    </source>
</evidence>
<gene>
    <name evidence="17" type="primary">YCF1</name>
    <name evidence="17" type="ORF">BN7_410</name>
</gene>
<dbReference type="CDD" id="cd18603">
    <property type="entry name" value="ABC_6TM_MRP1_2_3_6_D2_like"/>
    <property type="match status" value="1"/>
</dbReference>
<dbReference type="Gene3D" id="1.20.1560.10">
    <property type="entry name" value="ABC transporter type 1, transmembrane domain"/>
    <property type="match status" value="2"/>
</dbReference>
<feature type="domain" description="ABC transporter" evidence="15">
    <location>
        <begin position="1266"/>
        <end position="1503"/>
    </location>
</feature>
<dbReference type="InterPro" id="IPR017871">
    <property type="entry name" value="ABC_transporter-like_CS"/>
</dbReference>
<keyword evidence="7" id="KW-0677">Repeat</keyword>
<sequence length="1507" mass="169623">MSFQFMNQENFEFLSATNLETAGTSVGDAVGTVITNNQLNDTLESFNYFCHGKEGWGPLSEYADFTLCFINGGLFTISNLIFILVGSLQIYQLHYQKSSVRFRTNSWIFHSRLLLVLLQIGITIGTALYVGATRYDDVNFIQPVLQAVALIVDFHLHYLDYIHSQITNSPLLLFWLVNVILNTLRVINLSVREKFDHYYILVLFSAINSLFILGVTWLPTKPKTQYQALVDEKSPFDVADIFSVLTFSWMTPLMKRGHEQFLTEEDLPKIPDNFESRNISNFFGKIWTDLSNKSSNPSLAWALIKAFGPPMLIGNLYKVVQDILQFSQPQMLKFLIQFVNTYNSDLPEPLVKGFMIVLGMFSISVIQTAFLHQYFLNAFNVGMNLKSSLTATIYEKSLELSSEERGNRATGDIVNLMSVDTQRLQDLTQFGSILWSGPFQIILCLTSLYNLLGNSMWCGVVIMIIMIPLNSFVMRALKSLQKIQMKNKDERTRVISEILNNIKSLKLYGWEAPYKEKLNDVRNNKELKNLKKMGILQAFANFQFNIAPFLVSCSTFAVYVLTQDKPLSSDIVFPALALFNLLSFPLAVIPMAITAFVEASVAVGRLSSFLKSEELQPDAVNRLPKATKKGEVAVQVLDATFVWQRKPEYKIALSNVSFTAKKGEISCIVGKVGSGKSALVQSILGDLYRVQGSVNLHGSVAYVAQVPWIMNGTVKENIVFGHKFDQQFYDKTIKACALTFDFAVLTDGDSTLVGEKGISLSGGQKARISLARAVYARADVYLLDDVLAAVDEHVGKHLVDHVLGPNGLLHSKTKILATNKISILQIADSITLLQNGAIVEQGTYNEISNKSESALRALIEEFGNKREPSPEFKEETIQSEDVVSSEDASDSDLNDLISLRRASIQTLKPLRFDDDAKDTRREHREQGKVQWSIYSEYAKACNPRYVVLFICFIILSMILSVLGNVWLKHWSEVNSKLGYNPNVKKYLGIYFALGLSSALSTLFQTMTLWIFCSIEGSKALHSAMINSVLRAPMQFFETTPIGRIMNRFSNDIYKIDEILARTFSQFFVNSIKVLFTIIVICYSTWQFIFIIIPVLVLYSYYQQYYLKTSRELRRLDSVTRSPIYAHFQETLGGVTTIRGFGQQNRFAYLNQSRIDNNMSAYFPSINANRWLAVRLEFLGSIIILSAAGLSIITLKFGGISAGLVGLSVSYSLQVTQTLNWIVRMTVEVETNIVSVERVKEYSELESEAPEYIEPRPAAHWPSKGEIKFNDYSTRYRKDLGLILKNINLTIKPQEKIGIVGRTGAGKSSLTLAIYRIIEAAGGEIVIDGLPTNEIGLQDLRHKLSIIPQDSQVFEGSIRENIDPTNQYTDEQIWNALELSHLKEHVIKMSDSKEGLEVKVQEGGSNLSVGQRQLMCLARALLIPSTILILDEATAAVDVETDKVLQETIRKEFKNRTILTIAHRLNTIMDSDRIIVLDKGEVKEFDSPENLLKNKDGIFYSLVNADEI</sequence>
<dbReference type="Pfam" id="PF00005">
    <property type="entry name" value="ABC_tran"/>
    <property type="match status" value="2"/>
</dbReference>
<evidence type="ECO:0000256" key="1">
    <source>
        <dbReference type="ARBA" id="ARBA00004128"/>
    </source>
</evidence>
<feature type="transmembrane region" description="Helical" evidence="14">
    <location>
        <begin position="69"/>
        <end position="91"/>
    </location>
</feature>
<evidence type="ECO:0000256" key="5">
    <source>
        <dbReference type="ARBA" id="ARBA00022554"/>
    </source>
</evidence>
<dbReference type="SUPFAM" id="SSF52540">
    <property type="entry name" value="P-loop containing nucleoside triphosphate hydrolases"/>
    <property type="match status" value="2"/>
</dbReference>
<dbReference type="InParanoid" id="K0KDA0"/>
<dbReference type="CDD" id="cd18595">
    <property type="entry name" value="ABC_6TM_MRP1_2_3_6_D1_like"/>
    <property type="match status" value="1"/>
</dbReference>
<dbReference type="EMBL" id="CAIF01000007">
    <property type="protein sequence ID" value="CCH40876.1"/>
    <property type="molecule type" value="Genomic_DNA"/>
</dbReference>
<dbReference type="eggNOG" id="KOG0054">
    <property type="taxonomic scope" value="Eukaryota"/>
</dbReference>
<dbReference type="FunFam" id="1.20.1560.10:FF:000001">
    <property type="entry name" value="ATP-binding cassette subfamily C member 1"/>
    <property type="match status" value="1"/>
</dbReference>
<feature type="transmembrane region" description="Helical" evidence="14">
    <location>
        <begin position="1177"/>
        <end position="1197"/>
    </location>
</feature>
<keyword evidence="10" id="KW-1278">Translocase</keyword>
<feature type="transmembrane region" description="Helical" evidence="14">
    <location>
        <begin position="454"/>
        <end position="477"/>
    </location>
</feature>
<comment type="function">
    <text evidence="13">Cooperates for the ATP-dependent vacuolar transport of bilirubin and glutathione conjugates.</text>
</comment>
<protein>
    <submittedName>
        <fullName evidence="17">Metal resistance protein</fullName>
    </submittedName>
</protein>
<evidence type="ECO:0000259" key="16">
    <source>
        <dbReference type="PROSITE" id="PS50929"/>
    </source>
</evidence>
<evidence type="ECO:0000256" key="14">
    <source>
        <dbReference type="SAM" id="Phobius"/>
    </source>
</evidence>
<feature type="domain" description="ABC transmembrane type-1" evidence="16">
    <location>
        <begin position="947"/>
        <end position="1230"/>
    </location>
</feature>
<feature type="domain" description="ABC transporter" evidence="15">
    <location>
        <begin position="634"/>
        <end position="860"/>
    </location>
</feature>
<feature type="transmembrane region" description="Helical" evidence="14">
    <location>
        <begin position="171"/>
        <end position="191"/>
    </location>
</feature>
<dbReference type="GO" id="GO:0140359">
    <property type="term" value="F:ABC-type transporter activity"/>
    <property type="evidence" value="ECO:0007669"/>
    <property type="project" value="InterPro"/>
</dbReference>
<keyword evidence="5" id="KW-0926">Vacuole</keyword>
<feature type="transmembrane region" description="Helical" evidence="14">
    <location>
        <begin position="112"/>
        <end position="132"/>
    </location>
</feature>
<evidence type="ECO:0000256" key="11">
    <source>
        <dbReference type="ARBA" id="ARBA00022989"/>
    </source>
</evidence>
<dbReference type="SMART" id="SM00382">
    <property type="entry name" value="AAA"/>
    <property type="match status" value="2"/>
</dbReference>
<keyword evidence="3" id="KW-0813">Transport</keyword>
<evidence type="ECO:0000256" key="8">
    <source>
        <dbReference type="ARBA" id="ARBA00022741"/>
    </source>
</evidence>
<dbReference type="HOGENOM" id="CLU_000604_27_1_1"/>
<dbReference type="STRING" id="1206466.K0KDA0"/>
<keyword evidence="6 14" id="KW-0812">Transmembrane</keyword>
<dbReference type="InterPro" id="IPR056227">
    <property type="entry name" value="TMD0_ABC"/>
</dbReference>
<comment type="similarity">
    <text evidence="2">Belongs to the ABC transporter superfamily. ABCC family. Conjugate transporter (TC 3.A.1.208) subfamily.</text>
</comment>
<evidence type="ECO:0000313" key="18">
    <source>
        <dbReference type="Proteomes" id="UP000009328"/>
    </source>
</evidence>
<feature type="transmembrane region" description="Helical" evidence="14">
    <location>
        <begin position="354"/>
        <end position="375"/>
    </location>
</feature>
<proteinExistence type="inferred from homology"/>
<dbReference type="InterPro" id="IPR027417">
    <property type="entry name" value="P-loop_NTPase"/>
</dbReference>
<dbReference type="InterPro" id="IPR050173">
    <property type="entry name" value="ABC_transporter_C-like"/>
</dbReference>
<dbReference type="GO" id="GO:0016887">
    <property type="term" value="F:ATP hydrolysis activity"/>
    <property type="evidence" value="ECO:0007669"/>
    <property type="project" value="InterPro"/>
</dbReference>